<evidence type="ECO:0000313" key="5">
    <source>
        <dbReference type="EMBL" id="CAI9107934.1"/>
    </source>
</evidence>
<organism evidence="5 6">
    <name type="scientific">Oldenlandia corymbosa var. corymbosa</name>
    <dbReference type="NCBI Taxonomy" id="529605"/>
    <lineage>
        <taxon>Eukaryota</taxon>
        <taxon>Viridiplantae</taxon>
        <taxon>Streptophyta</taxon>
        <taxon>Embryophyta</taxon>
        <taxon>Tracheophyta</taxon>
        <taxon>Spermatophyta</taxon>
        <taxon>Magnoliopsida</taxon>
        <taxon>eudicotyledons</taxon>
        <taxon>Gunneridae</taxon>
        <taxon>Pentapetalae</taxon>
        <taxon>asterids</taxon>
        <taxon>lamiids</taxon>
        <taxon>Gentianales</taxon>
        <taxon>Rubiaceae</taxon>
        <taxon>Rubioideae</taxon>
        <taxon>Spermacoceae</taxon>
        <taxon>Hedyotis-Oldenlandia complex</taxon>
        <taxon>Oldenlandia</taxon>
    </lineage>
</organism>
<feature type="coiled-coil region" evidence="2">
    <location>
        <begin position="391"/>
        <end position="432"/>
    </location>
</feature>
<dbReference type="InterPro" id="IPR013083">
    <property type="entry name" value="Znf_RING/FYVE/PHD"/>
</dbReference>
<dbReference type="PANTHER" id="PTHR46405">
    <property type="entry name" value="OS05G0141500 PROTEIN"/>
    <property type="match status" value="1"/>
</dbReference>
<keyword evidence="6" id="KW-1185">Reference proteome</keyword>
<dbReference type="PANTHER" id="PTHR46405:SF9">
    <property type="entry name" value="E3 UBIQUITIN-PROTEIN LIGASE RF298"/>
    <property type="match status" value="1"/>
</dbReference>
<reference evidence="5" key="1">
    <citation type="submission" date="2023-03" db="EMBL/GenBank/DDBJ databases">
        <authorList>
            <person name="Julca I."/>
        </authorList>
    </citation>
    <scope>NUCLEOTIDE SEQUENCE</scope>
</reference>
<evidence type="ECO:0000313" key="6">
    <source>
        <dbReference type="Proteomes" id="UP001161247"/>
    </source>
</evidence>
<proteinExistence type="predicted"/>
<keyword evidence="1" id="KW-0863">Zinc-finger</keyword>
<dbReference type="Proteomes" id="UP001161247">
    <property type="component" value="Chromosome 5"/>
</dbReference>
<evidence type="ECO:0000256" key="2">
    <source>
        <dbReference type="SAM" id="Coils"/>
    </source>
</evidence>
<dbReference type="InterPro" id="IPR046934">
    <property type="entry name" value="PIR2-like"/>
</dbReference>
<keyword evidence="1" id="KW-0862">Zinc</keyword>
<feature type="region of interest" description="Disordered" evidence="3">
    <location>
        <begin position="1"/>
        <end position="44"/>
    </location>
</feature>
<feature type="region of interest" description="Disordered" evidence="3">
    <location>
        <begin position="202"/>
        <end position="231"/>
    </location>
</feature>
<protein>
    <submittedName>
        <fullName evidence="5">OLC1v1007419C1</fullName>
    </submittedName>
</protein>
<dbReference type="PROSITE" id="PS50089">
    <property type="entry name" value="ZF_RING_2"/>
    <property type="match status" value="1"/>
</dbReference>
<dbReference type="GO" id="GO:0008270">
    <property type="term" value="F:zinc ion binding"/>
    <property type="evidence" value="ECO:0007669"/>
    <property type="project" value="UniProtKB-KW"/>
</dbReference>
<feature type="domain" description="RING-type" evidence="4">
    <location>
        <begin position="550"/>
        <end position="590"/>
    </location>
</feature>
<keyword evidence="1" id="KW-0479">Metal-binding</keyword>
<dbReference type="AlphaFoldDB" id="A0AAV1DLV1"/>
<evidence type="ECO:0000256" key="3">
    <source>
        <dbReference type="SAM" id="MobiDB-lite"/>
    </source>
</evidence>
<evidence type="ECO:0000259" key="4">
    <source>
        <dbReference type="PROSITE" id="PS50089"/>
    </source>
</evidence>
<feature type="compositionally biased region" description="Polar residues" evidence="3">
    <location>
        <begin position="1"/>
        <end position="30"/>
    </location>
</feature>
<feature type="region of interest" description="Disordered" evidence="3">
    <location>
        <begin position="447"/>
        <end position="470"/>
    </location>
</feature>
<dbReference type="Gene3D" id="3.30.40.10">
    <property type="entry name" value="Zinc/RING finger domain, C3HC4 (zinc finger)"/>
    <property type="match status" value="1"/>
</dbReference>
<feature type="coiled-coil region" evidence="2">
    <location>
        <begin position="279"/>
        <end position="362"/>
    </location>
</feature>
<dbReference type="Pfam" id="PF13920">
    <property type="entry name" value="zf-C3HC4_3"/>
    <property type="match status" value="1"/>
</dbReference>
<sequence length="610" mass="67662">MKPGSSETSDANLNKPSTLKPSDPRGQNSHPELPTVAADTQPSNLKHSLLHSLANAGKESLVASLESCGKSFGTSKEHVTKLKEALVEEKASLNRKGSTGNSKRDMLRQKTFHFEKSYKGRMSKGAFKAKLTSWGSMVLDKSLKSPSGSSGVVMKSTYSKITTSIGPNASLPEGAFSVSSNSSQGANILSVKETVFALPAVNSKKAPPSAPEDKSSPKAENNSSSTEVPDYYAGIPYDDSLGKYVPRDDKEETILILVSHMKALQKDIEVWKDWANEKIMQATRRLSKDQVELKMLRQEKEEADKFKKEMPALEEGSMKRLSEMEHAISNAAAQIEAANASIHRLEEENNVLKSEAEDARLQTLRASANLTEAVLKEQEALKRCQLGDTEKVSLQEELATLKHRLAELQQLLEKAELRKNQIEALWKQEDKERLKYQGQAELLRKETEQVKAQTKADEDTMRETDERNSRQCMEEIKKLEREISELRLESESSRIAELLGSVDISNYGSGGLVGNKMAQGFQVPLKVNKRLAVFQDNFGAGGSISPDRECVMCLTAEMSVVFVPCAHQVLCVECNALHEKQGMHDCPSCRTPIQKRIAVRYINNPEHHHL</sequence>
<dbReference type="InterPro" id="IPR001841">
    <property type="entry name" value="Znf_RING"/>
</dbReference>
<evidence type="ECO:0000256" key="1">
    <source>
        <dbReference type="PROSITE-ProRule" id="PRU00175"/>
    </source>
</evidence>
<gene>
    <name evidence="5" type="ORF">OLC1_LOCUS16122</name>
</gene>
<feature type="compositionally biased region" description="Polar residues" evidence="3">
    <location>
        <begin position="218"/>
        <end position="227"/>
    </location>
</feature>
<dbReference type="CDD" id="cd23128">
    <property type="entry name" value="RING-HC_MIP1-like"/>
    <property type="match status" value="1"/>
</dbReference>
<dbReference type="EMBL" id="OX459122">
    <property type="protein sequence ID" value="CAI9107934.1"/>
    <property type="molecule type" value="Genomic_DNA"/>
</dbReference>
<name>A0AAV1DLV1_OLDCO</name>
<dbReference type="SUPFAM" id="SSF57850">
    <property type="entry name" value="RING/U-box"/>
    <property type="match status" value="1"/>
</dbReference>
<keyword evidence="2" id="KW-0175">Coiled coil</keyword>
<accession>A0AAV1DLV1</accession>